<evidence type="ECO:0000256" key="4">
    <source>
        <dbReference type="ARBA" id="ARBA00022989"/>
    </source>
</evidence>
<proteinExistence type="predicted"/>
<dbReference type="GeneID" id="30989379"/>
<evidence type="ECO:0000256" key="1">
    <source>
        <dbReference type="ARBA" id="ARBA00004651"/>
    </source>
</evidence>
<feature type="region of interest" description="Disordered" evidence="6">
    <location>
        <begin position="1"/>
        <end position="64"/>
    </location>
</feature>
<accession>A0A1E4S220</accession>
<reference evidence="9 10" key="1">
    <citation type="journal article" date="2016" name="Proc. Natl. Acad. Sci. U.S.A.">
        <title>Comparative genomics of biotechnologically important yeasts.</title>
        <authorList>
            <person name="Riley R."/>
            <person name="Haridas S."/>
            <person name="Wolfe K.H."/>
            <person name="Lopes M.R."/>
            <person name="Hittinger C.T."/>
            <person name="Goeker M."/>
            <person name="Salamov A.A."/>
            <person name="Wisecaver J.H."/>
            <person name="Long T.M."/>
            <person name="Calvey C.H."/>
            <person name="Aerts A.L."/>
            <person name="Barry K.W."/>
            <person name="Choi C."/>
            <person name="Clum A."/>
            <person name="Coughlan A.Y."/>
            <person name="Deshpande S."/>
            <person name="Douglass A.P."/>
            <person name="Hanson S.J."/>
            <person name="Klenk H.-P."/>
            <person name="LaButti K.M."/>
            <person name="Lapidus A."/>
            <person name="Lindquist E.A."/>
            <person name="Lipzen A.M."/>
            <person name="Meier-Kolthoff J.P."/>
            <person name="Ohm R.A."/>
            <person name="Otillar R.P."/>
            <person name="Pangilinan J.L."/>
            <person name="Peng Y."/>
            <person name="Rokas A."/>
            <person name="Rosa C.A."/>
            <person name="Scheuner C."/>
            <person name="Sibirny A.A."/>
            <person name="Slot J.C."/>
            <person name="Stielow J.B."/>
            <person name="Sun H."/>
            <person name="Kurtzman C.P."/>
            <person name="Blackwell M."/>
            <person name="Grigoriev I.V."/>
            <person name="Jeffries T.W."/>
        </authorList>
    </citation>
    <scope>NUCLEOTIDE SEQUENCE [LARGE SCALE GENOMIC DNA]</scope>
    <source>
        <strain evidence="10">ATCC 18201 / CBS 1600 / BCRC 20928 / JCM 3617 / NBRC 0987 / NRRL Y-1542</strain>
    </source>
</reference>
<evidence type="ECO:0000313" key="10">
    <source>
        <dbReference type="Proteomes" id="UP000094389"/>
    </source>
</evidence>
<evidence type="ECO:0000256" key="3">
    <source>
        <dbReference type="ARBA" id="ARBA00022692"/>
    </source>
</evidence>
<dbReference type="AlphaFoldDB" id="A0A1E4S220"/>
<feature type="domain" description="DUF202" evidence="8">
    <location>
        <begin position="102"/>
        <end position="174"/>
    </location>
</feature>
<dbReference type="GO" id="GO:0005886">
    <property type="term" value="C:plasma membrane"/>
    <property type="evidence" value="ECO:0007669"/>
    <property type="project" value="UniProtKB-SubCell"/>
</dbReference>
<feature type="compositionally biased region" description="Basic and acidic residues" evidence="6">
    <location>
        <begin position="42"/>
        <end position="59"/>
    </location>
</feature>
<dbReference type="PANTHER" id="PTHR34187">
    <property type="entry name" value="FGR18P"/>
    <property type="match status" value="1"/>
</dbReference>
<keyword evidence="5 7" id="KW-0472">Membrane</keyword>
<evidence type="ECO:0000256" key="5">
    <source>
        <dbReference type="ARBA" id="ARBA00023136"/>
    </source>
</evidence>
<dbReference type="InterPro" id="IPR003807">
    <property type="entry name" value="DUF202"/>
</dbReference>
<keyword evidence="2" id="KW-1003">Cell membrane</keyword>
<evidence type="ECO:0000256" key="2">
    <source>
        <dbReference type="ARBA" id="ARBA00022475"/>
    </source>
</evidence>
<keyword evidence="10" id="KW-1185">Reference proteome</keyword>
<dbReference type="EMBL" id="KV453930">
    <property type="protein sequence ID" value="ODV73555.1"/>
    <property type="molecule type" value="Genomic_DNA"/>
</dbReference>
<dbReference type="Pfam" id="PF02656">
    <property type="entry name" value="DUF202"/>
    <property type="match status" value="1"/>
</dbReference>
<protein>
    <recommendedName>
        <fullName evidence="8">DUF202 domain-containing protein</fullName>
    </recommendedName>
</protein>
<dbReference type="RefSeq" id="XP_020070594.1">
    <property type="nucleotide sequence ID" value="XM_020214983.1"/>
</dbReference>
<comment type="subcellular location">
    <subcellularLocation>
        <location evidence="1">Cell membrane</location>
        <topology evidence="1">Multi-pass membrane protein</topology>
    </subcellularLocation>
</comment>
<dbReference type="PANTHER" id="PTHR34187:SF2">
    <property type="entry name" value="DUF202 DOMAIN-CONTAINING PROTEIN"/>
    <property type="match status" value="1"/>
</dbReference>
<sequence>MEASQSKSTYKDIDVINEETESFDPLERPTSARKRSANTGREVFELLEHQRGPESHDETPGESITRVQSFEERQLKKNGWWDLWGYEEFGSELLENNGAVARDHMANERTFLSWIRTSMAMATAGVGVTQLFKLVKSNSETDIVAKLGRPVGACLVLIGVICVLMGTHRFFRTQYLLKENRYPPAKLTVYILVFLVFSLSVVTLVAVIMAKNE</sequence>
<evidence type="ECO:0000259" key="8">
    <source>
        <dbReference type="Pfam" id="PF02656"/>
    </source>
</evidence>
<dbReference type="OrthoDB" id="199599at2759"/>
<evidence type="ECO:0000313" key="9">
    <source>
        <dbReference type="EMBL" id="ODV73555.1"/>
    </source>
</evidence>
<feature type="transmembrane region" description="Helical" evidence="7">
    <location>
        <begin position="114"/>
        <end position="135"/>
    </location>
</feature>
<gene>
    <name evidence="9" type="ORF">CYBJADRAFT_167589</name>
</gene>
<feature type="transmembrane region" description="Helical" evidence="7">
    <location>
        <begin position="147"/>
        <end position="166"/>
    </location>
</feature>
<keyword evidence="3 7" id="KW-0812">Transmembrane</keyword>
<dbReference type="OMA" id="YESQNWL"/>
<feature type="transmembrane region" description="Helical" evidence="7">
    <location>
        <begin position="187"/>
        <end position="210"/>
    </location>
</feature>
<feature type="compositionally biased region" description="Acidic residues" evidence="6">
    <location>
        <begin position="15"/>
        <end position="24"/>
    </location>
</feature>
<organism evidence="9 10">
    <name type="scientific">Cyberlindnera jadinii (strain ATCC 18201 / CBS 1600 / BCRC 20928 / JCM 3617 / NBRC 0987 / NRRL Y-1542)</name>
    <name type="common">Torula yeast</name>
    <name type="synonym">Candida utilis</name>
    <dbReference type="NCBI Taxonomy" id="983966"/>
    <lineage>
        <taxon>Eukaryota</taxon>
        <taxon>Fungi</taxon>
        <taxon>Dikarya</taxon>
        <taxon>Ascomycota</taxon>
        <taxon>Saccharomycotina</taxon>
        <taxon>Saccharomycetes</taxon>
        <taxon>Phaffomycetales</taxon>
        <taxon>Phaffomycetaceae</taxon>
        <taxon>Cyberlindnera</taxon>
    </lineage>
</organism>
<name>A0A1E4S220_CYBJN</name>
<evidence type="ECO:0000256" key="6">
    <source>
        <dbReference type="SAM" id="MobiDB-lite"/>
    </source>
</evidence>
<evidence type="ECO:0000256" key="7">
    <source>
        <dbReference type="SAM" id="Phobius"/>
    </source>
</evidence>
<dbReference type="Proteomes" id="UP000094389">
    <property type="component" value="Unassembled WGS sequence"/>
</dbReference>
<keyword evidence="4 7" id="KW-1133">Transmembrane helix</keyword>
<dbReference type="InterPro" id="IPR052053">
    <property type="entry name" value="IM_YidH-like"/>
</dbReference>